<evidence type="ECO:0000313" key="2">
    <source>
        <dbReference type="Proteomes" id="UP000054359"/>
    </source>
</evidence>
<keyword evidence="2" id="KW-1185">Reference proteome</keyword>
<organism evidence="1 2">
    <name type="scientific">Stegodyphus mimosarum</name>
    <name type="common">African social velvet spider</name>
    <dbReference type="NCBI Taxonomy" id="407821"/>
    <lineage>
        <taxon>Eukaryota</taxon>
        <taxon>Metazoa</taxon>
        <taxon>Ecdysozoa</taxon>
        <taxon>Arthropoda</taxon>
        <taxon>Chelicerata</taxon>
        <taxon>Arachnida</taxon>
        <taxon>Araneae</taxon>
        <taxon>Araneomorphae</taxon>
        <taxon>Entelegynae</taxon>
        <taxon>Eresoidea</taxon>
        <taxon>Eresidae</taxon>
        <taxon>Stegodyphus</taxon>
    </lineage>
</organism>
<sequence length="48" mass="5862">MHSFSEIFYFETLLYSFFPTINSLQNKHLAWLLVCQYQFSFSYQIQSL</sequence>
<feature type="non-terminal residue" evidence="1">
    <location>
        <position position="48"/>
    </location>
</feature>
<accession>A0A087TWI4</accession>
<name>A0A087TWI4_STEMI</name>
<dbReference type="EMBL" id="KK117076">
    <property type="protein sequence ID" value="KFM69473.1"/>
    <property type="molecule type" value="Genomic_DNA"/>
</dbReference>
<evidence type="ECO:0000313" key="1">
    <source>
        <dbReference type="EMBL" id="KFM69473.1"/>
    </source>
</evidence>
<dbReference type="AlphaFoldDB" id="A0A087TWI4"/>
<gene>
    <name evidence="1" type="ORF">X975_05842</name>
</gene>
<proteinExistence type="predicted"/>
<reference evidence="1 2" key="1">
    <citation type="submission" date="2013-11" db="EMBL/GenBank/DDBJ databases">
        <title>Genome sequencing of Stegodyphus mimosarum.</title>
        <authorList>
            <person name="Bechsgaard J."/>
        </authorList>
    </citation>
    <scope>NUCLEOTIDE SEQUENCE [LARGE SCALE GENOMIC DNA]</scope>
</reference>
<dbReference type="Proteomes" id="UP000054359">
    <property type="component" value="Unassembled WGS sequence"/>
</dbReference>
<protein>
    <submittedName>
        <fullName evidence="1">Uncharacterized protein</fullName>
    </submittedName>
</protein>